<protein>
    <submittedName>
        <fullName evidence="1">Uncharacterized protein</fullName>
    </submittedName>
</protein>
<evidence type="ECO:0000313" key="1">
    <source>
        <dbReference type="EMBL" id="BCL59733.1"/>
    </source>
</evidence>
<proteinExistence type="predicted"/>
<sequence length="151" mass="17873">MKIDYAKPIELPVRKDPQGYVLIEHVRDEAWFYIRCLKSDFEDAAYVGCLHFEGVWHVSSTRFQKLRGYPYVEGTDLMSYYLVVQNSSLLRSLTETRTAVNCDWQLYDKRRYKHWVVESHDFYTNIVAAKVSFSIVQGEKAVQCFEIWNKV</sequence>
<dbReference type="EMBL" id="AP024086">
    <property type="protein sequence ID" value="BCL59733.1"/>
    <property type="molecule type" value="Genomic_DNA"/>
</dbReference>
<dbReference type="KEGG" id="dbk:DGMP_04260"/>
<name>A0A8D5JCK4_9BACT</name>
<organism evidence="1 2">
    <name type="scientific">Desulfomarina profundi</name>
    <dbReference type="NCBI Taxonomy" id="2772557"/>
    <lineage>
        <taxon>Bacteria</taxon>
        <taxon>Pseudomonadati</taxon>
        <taxon>Thermodesulfobacteriota</taxon>
        <taxon>Desulfobulbia</taxon>
        <taxon>Desulfobulbales</taxon>
        <taxon>Desulfobulbaceae</taxon>
        <taxon>Desulfomarina</taxon>
    </lineage>
</organism>
<dbReference type="AlphaFoldDB" id="A0A8D5JCK4"/>
<gene>
    <name evidence="1" type="ORF">DGMP_04260</name>
</gene>
<accession>A0A8D5JCK4</accession>
<dbReference type="Proteomes" id="UP000826725">
    <property type="component" value="Chromosome"/>
</dbReference>
<keyword evidence="2" id="KW-1185">Reference proteome</keyword>
<dbReference type="RefSeq" id="WP_228855924.1">
    <property type="nucleotide sequence ID" value="NZ_AP024086.1"/>
</dbReference>
<evidence type="ECO:0000313" key="2">
    <source>
        <dbReference type="Proteomes" id="UP000826725"/>
    </source>
</evidence>
<reference evidence="1" key="1">
    <citation type="submission" date="2020-09" db="EMBL/GenBank/DDBJ databases">
        <title>Desulfogranum mesoprofundum gen. nov., sp. nov., a novel mesophilic, sulfate-reducing chemolithoautotroph isolated from a deep-sea hydrothermal vent chimney in the Suiyo Seamount.</title>
        <authorList>
            <person name="Hashimoto Y."/>
            <person name="Nakagawa S."/>
        </authorList>
    </citation>
    <scope>NUCLEOTIDE SEQUENCE</scope>
    <source>
        <strain evidence="1">KT2</strain>
    </source>
</reference>